<proteinExistence type="inferred from homology"/>
<dbReference type="AlphaFoldDB" id="A0A1L3STY2"/>
<keyword evidence="4" id="KW-0645">Protease</keyword>
<evidence type="ECO:0000256" key="7">
    <source>
        <dbReference type="ARBA" id="ARBA00030836"/>
    </source>
</evidence>
<comment type="similarity">
    <text evidence="1">Belongs to the peptidase C15 family.</text>
</comment>
<dbReference type="KEGG" id="meso:BSQ44_16795"/>
<dbReference type="OrthoDB" id="9779738at2"/>
<keyword evidence="6" id="KW-0788">Thiol protease</keyword>
<evidence type="ECO:0000256" key="3">
    <source>
        <dbReference type="ARBA" id="ARBA00022490"/>
    </source>
</evidence>
<dbReference type="GO" id="GO:0005829">
    <property type="term" value="C:cytosol"/>
    <property type="evidence" value="ECO:0007669"/>
    <property type="project" value="InterPro"/>
</dbReference>
<sequence length="212" mass="22899">MAAGPRVLVTGFEPFPGAPVNPTEWLVKSLTEEPPVDHLEHVEAFRAAVLPVDYAVVGPRLSELGRDFAPDVAIHFGLADEASGFRLERLARNRFAADRPDNSGALRDAGQVCAGPDTLDSGLPLQAIHDRLAEMNLPVEWSDDAGGYLCNTVFMLSRAKACESFAPAISGFVHVPLTGDKPAHTLTPDDLRAGALAILDLTCREWRRLHSI</sequence>
<dbReference type="InterPro" id="IPR036440">
    <property type="entry name" value="Peptidase_C15-like_sf"/>
</dbReference>
<evidence type="ECO:0000256" key="8">
    <source>
        <dbReference type="ARBA" id="ARBA00031559"/>
    </source>
</evidence>
<keyword evidence="5" id="KW-0378">Hydrolase</keyword>
<evidence type="ECO:0000256" key="5">
    <source>
        <dbReference type="ARBA" id="ARBA00022801"/>
    </source>
</evidence>
<organism evidence="9 10">
    <name type="scientific">Aquibium oceanicum</name>
    <dbReference type="NCBI Taxonomy" id="1670800"/>
    <lineage>
        <taxon>Bacteria</taxon>
        <taxon>Pseudomonadati</taxon>
        <taxon>Pseudomonadota</taxon>
        <taxon>Alphaproteobacteria</taxon>
        <taxon>Hyphomicrobiales</taxon>
        <taxon>Phyllobacteriaceae</taxon>
        <taxon>Aquibium</taxon>
    </lineage>
</organism>
<protein>
    <recommendedName>
        <fullName evidence="2">Pyrrolidone-carboxylate peptidase</fullName>
    </recommendedName>
    <alternativeName>
        <fullName evidence="7">5-oxoprolyl-peptidase</fullName>
    </alternativeName>
    <alternativeName>
        <fullName evidence="8">Pyroglutamyl-peptidase I</fullName>
    </alternativeName>
</protein>
<keyword evidence="10" id="KW-1185">Reference proteome</keyword>
<evidence type="ECO:0000313" key="10">
    <source>
        <dbReference type="Proteomes" id="UP000182840"/>
    </source>
</evidence>
<keyword evidence="3" id="KW-0963">Cytoplasm</keyword>
<dbReference type="GO" id="GO:0006508">
    <property type="term" value="P:proteolysis"/>
    <property type="evidence" value="ECO:0007669"/>
    <property type="project" value="UniProtKB-KW"/>
</dbReference>
<dbReference type="PIRSF" id="PIRSF015592">
    <property type="entry name" value="Prld-crbxl_pptds"/>
    <property type="match status" value="1"/>
</dbReference>
<evidence type="ECO:0000256" key="4">
    <source>
        <dbReference type="ARBA" id="ARBA00022670"/>
    </source>
</evidence>
<dbReference type="Proteomes" id="UP000182840">
    <property type="component" value="Chromosome"/>
</dbReference>
<dbReference type="PANTHER" id="PTHR23402">
    <property type="entry name" value="PROTEASE FAMILY C15 PYROGLUTAMYL-PEPTIDASE I-RELATED"/>
    <property type="match status" value="1"/>
</dbReference>
<dbReference type="STRING" id="1670800.BSQ44_16795"/>
<dbReference type="Pfam" id="PF01470">
    <property type="entry name" value="Peptidase_C15"/>
    <property type="match status" value="1"/>
</dbReference>
<evidence type="ECO:0000313" key="9">
    <source>
        <dbReference type="EMBL" id="APH72840.1"/>
    </source>
</evidence>
<dbReference type="SUPFAM" id="SSF53182">
    <property type="entry name" value="Pyrrolidone carboxyl peptidase (pyroglutamate aminopeptidase)"/>
    <property type="match status" value="1"/>
</dbReference>
<dbReference type="PANTHER" id="PTHR23402:SF1">
    <property type="entry name" value="PYROGLUTAMYL-PEPTIDASE I"/>
    <property type="match status" value="1"/>
</dbReference>
<dbReference type="Gene3D" id="3.40.630.20">
    <property type="entry name" value="Peptidase C15, pyroglutamyl peptidase I-like"/>
    <property type="match status" value="1"/>
</dbReference>
<name>A0A1L3STY2_9HYPH</name>
<dbReference type="PRINTS" id="PR00706">
    <property type="entry name" value="PYROGLUPTASE"/>
</dbReference>
<dbReference type="RefSeq" id="WP_072606225.1">
    <property type="nucleotide sequence ID" value="NZ_CP018171.1"/>
</dbReference>
<evidence type="ECO:0000256" key="1">
    <source>
        <dbReference type="ARBA" id="ARBA00006641"/>
    </source>
</evidence>
<dbReference type="EMBL" id="CP018171">
    <property type="protein sequence ID" value="APH72840.1"/>
    <property type="molecule type" value="Genomic_DNA"/>
</dbReference>
<dbReference type="InterPro" id="IPR016125">
    <property type="entry name" value="Peptidase_C15-like"/>
</dbReference>
<dbReference type="GO" id="GO:0016920">
    <property type="term" value="F:pyroglutamyl-peptidase activity"/>
    <property type="evidence" value="ECO:0007669"/>
    <property type="project" value="InterPro"/>
</dbReference>
<reference evidence="10" key="1">
    <citation type="submission" date="2016-11" db="EMBL/GenBank/DDBJ databases">
        <title>Mesorhizobium oceanicum sp. nov., isolated from deep seawater in South China Sea.</title>
        <authorList>
            <person name="Fu G.-Y."/>
        </authorList>
    </citation>
    <scope>NUCLEOTIDE SEQUENCE [LARGE SCALE GENOMIC DNA]</scope>
    <source>
        <strain evidence="10">B7</strain>
    </source>
</reference>
<evidence type="ECO:0000256" key="2">
    <source>
        <dbReference type="ARBA" id="ARBA00019191"/>
    </source>
</evidence>
<accession>A0A1L3STY2</accession>
<evidence type="ECO:0000256" key="6">
    <source>
        <dbReference type="ARBA" id="ARBA00022807"/>
    </source>
</evidence>
<gene>
    <name evidence="9" type="ORF">BSQ44_16795</name>
</gene>
<dbReference type="InterPro" id="IPR000816">
    <property type="entry name" value="Peptidase_C15"/>
</dbReference>